<feature type="chain" id="PRO_5025522820" evidence="1">
    <location>
        <begin position="25"/>
        <end position="450"/>
    </location>
</feature>
<keyword evidence="3" id="KW-1185">Reference proteome</keyword>
<dbReference type="AlphaFoldDB" id="A0A6B8KC80"/>
<dbReference type="EMBL" id="CP046052">
    <property type="protein sequence ID" value="QGM44681.1"/>
    <property type="molecule type" value="Genomic_DNA"/>
</dbReference>
<evidence type="ECO:0000313" key="3">
    <source>
        <dbReference type="Proteomes" id="UP000309061"/>
    </source>
</evidence>
<name>A0A6B8KC80_9HYPH</name>
<keyword evidence="1" id="KW-0732">Signal</keyword>
<evidence type="ECO:0000256" key="1">
    <source>
        <dbReference type="SAM" id="SignalP"/>
    </source>
</evidence>
<protein>
    <submittedName>
        <fullName evidence="2">Uncharacterized protein</fullName>
    </submittedName>
</protein>
<sequence>MSIFNTARFALAAWLGLAASSALAQAVHPDGAAAPLVVTPIFSFSGGNDGSMPASELAVDSDGALYGTTVAGGAYNDGVVFKLTPPAAGSNNWTETVLYSFLGGSNGLNPMFTPTIDSRGVIYGATQYGGANDNSGAAFQLTPPIPPSTQWTGTKIFDFSYASTGANPKGGFVIDSSGALYGTTSTGGPQGKGTVYKLTPPTPPATQWTGAALYSFSGGADGGNPGRTLVIDSSGALYGGTASGGASGSGVVFKLIPPGGNCTPTAPNLWCETVLADGIGSLSGGVVMDSHGALYGAAQGGGAYSHGQLFKLTPPVPPATQWTLATLYSFTGGADGANPTRAPILVGGVLYGTTSLMGNCIYCGAIYELTPPVPPSTQWTETTLWSFATPHGPFPSGLSLAPSNFGLGIAINGAVQMGGGAGGYGEIFTLRCPPRGRQVFGGAMRTACAL</sequence>
<gene>
    <name evidence="2" type="ORF">H2LOC_002690</name>
</gene>
<dbReference type="Proteomes" id="UP000309061">
    <property type="component" value="Chromosome"/>
</dbReference>
<dbReference type="InterPro" id="IPR022519">
    <property type="entry name" value="Gloeo/Verruco_rpt"/>
</dbReference>
<reference evidence="2 3" key="1">
    <citation type="submission" date="2019-11" db="EMBL/GenBank/DDBJ databases">
        <title>The genome sequence of Methylocystis heyeri.</title>
        <authorList>
            <person name="Oshkin I.Y."/>
            <person name="Miroshnikov K."/>
            <person name="Dedysh S.N."/>
        </authorList>
    </citation>
    <scope>NUCLEOTIDE SEQUENCE [LARGE SCALE GENOMIC DNA]</scope>
    <source>
        <strain evidence="2 3">H2</strain>
    </source>
</reference>
<dbReference type="OrthoDB" id="7432613at2"/>
<feature type="signal peptide" evidence="1">
    <location>
        <begin position="1"/>
        <end position="24"/>
    </location>
</feature>
<dbReference type="Gene3D" id="2.20.25.650">
    <property type="entry name" value="Tachylectin-2-like"/>
    <property type="match status" value="1"/>
</dbReference>
<proteinExistence type="predicted"/>
<dbReference type="RefSeq" id="WP_136494977.1">
    <property type="nucleotide sequence ID" value="NZ_CP046052.1"/>
</dbReference>
<evidence type="ECO:0000313" key="2">
    <source>
        <dbReference type="EMBL" id="QGM44681.1"/>
    </source>
</evidence>
<dbReference type="KEGG" id="mhey:H2LOC_002690"/>
<accession>A0A6B8KC80</accession>
<organism evidence="2 3">
    <name type="scientific">Methylocystis heyeri</name>
    <dbReference type="NCBI Taxonomy" id="391905"/>
    <lineage>
        <taxon>Bacteria</taxon>
        <taxon>Pseudomonadati</taxon>
        <taxon>Pseudomonadota</taxon>
        <taxon>Alphaproteobacteria</taxon>
        <taxon>Hyphomicrobiales</taxon>
        <taxon>Methylocystaceae</taxon>
        <taxon>Methylocystis</taxon>
    </lineage>
</organism>
<dbReference type="NCBIfam" id="TIGR03803">
    <property type="entry name" value="Gloeo_Verruco"/>
    <property type="match status" value="4"/>
</dbReference>